<keyword evidence="1" id="KW-1133">Transmembrane helix</keyword>
<keyword evidence="1" id="KW-0812">Transmembrane</keyword>
<reference evidence="3 4" key="1">
    <citation type="submission" date="2016-10" db="EMBL/GenBank/DDBJ databases">
        <authorList>
            <person name="de Groot N.N."/>
        </authorList>
    </citation>
    <scope>NUCLEOTIDE SEQUENCE [LARGE SCALE GENOMIC DNA]</scope>
    <source>
        <strain evidence="3 4">CGMCC 1.5382</strain>
    </source>
</reference>
<accession>A0A1G9FCA1</accession>
<organism evidence="3 4">
    <name type="scientific">Cryobacterium psychrotolerans</name>
    <dbReference type="NCBI Taxonomy" id="386301"/>
    <lineage>
        <taxon>Bacteria</taxon>
        <taxon>Bacillati</taxon>
        <taxon>Actinomycetota</taxon>
        <taxon>Actinomycetes</taxon>
        <taxon>Micrococcales</taxon>
        <taxon>Microbacteriaceae</taxon>
        <taxon>Cryobacterium</taxon>
    </lineage>
</organism>
<feature type="transmembrane region" description="Helical" evidence="1">
    <location>
        <begin position="12"/>
        <end position="33"/>
    </location>
</feature>
<dbReference type="AlphaFoldDB" id="A0A1G9FCA1"/>
<dbReference type="InterPro" id="IPR012495">
    <property type="entry name" value="TadE-like_dom"/>
</dbReference>
<name>A0A1G9FCA1_9MICO</name>
<proteinExistence type="predicted"/>
<dbReference type="STRING" id="386301.SAMN05216282_11558"/>
<dbReference type="EMBL" id="FNFU01000015">
    <property type="protein sequence ID" value="SDK85977.1"/>
    <property type="molecule type" value="Genomic_DNA"/>
</dbReference>
<evidence type="ECO:0000313" key="3">
    <source>
        <dbReference type="EMBL" id="SDK85977.1"/>
    </source>
</evidence>
<evidence type="ECO:0000259" key="2">
    <source>
        <dbReference type="Pfam" id="PF07811"/>
    </source>
</evidence>
<dbReference type="RefSeq" id="WP_092324274.1">
    <property type="nucleotide sequence ID" value="NZ_FNFU01000015.1"/>
</dbReference>
<dbReference type="NCBIfam" id="NF041390">
    <property type="entry name" value="TadE_Rv3655c"/>
    <property type="match status" value="1"/>
</dbReference>
<feature type="domain" description="TadE-like" evidence="2">
    <location>
        <begin position="12"/>
        <end position="54"/>
    </location>
</feature>
<keyword evidence="4" id="KW-1185">Reference proteome</keyword>
<dbReference type="OrthoDB" id="5190946at2"/>
<evidence type="ECO:0000313" key="4">
    <source>
        <dbReference type="Proteomes" id="UP000198701"/>
    </source>
</evidence>
<dbReference type="Proteomes" id="UP000198701">
    <property type="component" value="Unassembled WGS sequence"/>
</dbReference>
<keyword evidence="1" id="KW-0472">Membrane</keyword>
<dbReference type="Pfam" id="PF07811">
    <property type="entry name" value="TadE"/>
    <property type="match status" value="1"/>
</dbReference>
<protein>
    <submittedName>
        <fullName evidence="3">TadE-like protein</fullName>
    </submittedName>
</protein>
<evidence type="ECO:0000256" key="1">
    <source>
        <dbReference type="SAM" id="Phobius"/>
    </source>
</evidence>
<gene>
    <name evidence="3" type="ORF">SAMN05216282_11558</name>
</gene>
<dbReference type="InterPro" id="IPR049790">
    <property type="entry name" value="Rv3655c/TadE"/>
</dbReference>
<sequence>MKRLRDRFNERGAAAVEFALILPVLLLLVMGLIEFSRVFNIQISLSNAAREGARTMAIHDDPARARTAASAAAPSINPAIADGQITVSPGACTPDATVEVTIDYNVALMTGFFGATIPLTGTGVMLCGG</sequence>